<organism evidence="4 5">
    <name type="scientific">Volvox reticuliferus</name>
    <dbReference type="NCBI Taxonomy" id="1737510"/>
    <lineage>
        <taxon>Eukaryota</taxon>
        <taxon>Viridiplantae</taxon>
        <taxon>Chlorophyta</taxon>
        <taxon>core chlorophytes</taxon>
        <taxon>Chlorophyceae</taxon>
        <taxon>CS clade</taxon>
        <taxon>Chlamydomonadales</taxon>
        <taxon>Volvocaceae</taxon>
        <taxon>Volvox</taxon>
    </lineage>
</organism>
<feature type="transmembrane region" description="Helical" evidence="3">
    <location>
        <begin position="12"/>
        <end position="34"/>
    </location>
</feature>
<feature type="compositionally biased region" description="Low complexity" evidence="2">
    <location>
        <begin position="913"/>
        <end position="937"/>
    </location>
</feature>
<feature type="region of interest" description="Disordered" evidence="2">
    <location>
        <begin position="1081"/>
        <end position="1108"/>
    </location>
</feature>
<feature type="region of interest" description="Disordered" evidence="2">
    <location>
        <begin position="533"/>
        <end position="569"/>
    </location>
</feature>
<keyword evidence="3" id="KW-1133">Transmembrane helix</keyword>
<evidence type="ECO:0000256" key="1">
    <source>
        <dbReference type="SAM" id="Coils"/>
    </source>
</evidence>
<feature type="compositionally biased region" description="Low complexity" evidence="2">
    <location>
        <begin position="1165"/>
        <end position="1178"/>
    </location>
</feature>
<feature type="compositionally biased region" description="Low complexity" evidence="2">
    <location>
        <begin position="555"/>
        <end position="569"/>
    </location>
</feature>
<feature type="region of interest" description="Disordered" evidence="2">
    <location>
        <begin position="1250"/>
        <end position="1295"/>
    </location>
</feature>
<feature type="region of interest" description="Disordered" evidence="2">
    <location>
        <begin position="348"/>
        <end position="429"/>
    </location>
</feature>
<dbReference type="Proteomes" id="UP000722791">
    <property type="component" value="Unassembled WGS sequence"/>
</dbReference>
<feature type="compositionally biased region" description="Pro residues" evidence="2">
    <location>
        <begin position="829"/>
        <end position="840"/>
    </location>
</feature>
<feature type="coiled-coil region" evidence="1">
    <location>
        <begin position="941"/>
        <end position="968"/>
    </location>
</feature>
<keyword evidence="1" id="KW-0175">Coiled coil</keyword>
<feature type="region of interest" description="Disordered" evidence="2">
    <location>
        <begin position="1440"/>
        <end position="1463"/>
    </location>
</feature>
<evidence type="ECO:0000313" key="5">
    <source>
        <dbReference type="Proteomes" id="UP000722791"/>
    </source>
</evidence>
<gene>
    <name evidence="4" type="ORF">Vretimale_10275</name>
</gene>
<feature type="non-terminal residue" evidence="4">
    <location>
        <position position="1"/>
    </location>
</feature>
<feature type="region of interest" description="Disordered" evidence="2">
    <location>
        <begin position="1165"/>
        <end position="1187"/>
    </location>
</feature>
<keyword evidence="3" id="KW-0472">Membrane</keyword>
<protein>
    <submittedName>
        <fullName evidence="4">Uncharacterized protein</fullName>
    </submittedName>
</protein>
<reference evidence="4" key="1">
    <citation type="journal article" date="2021" name="Proc. Natl. Acad. Sci. U.S.A.">
        <title>Three genomes in the algal genus Volvox reveal the fate of a haploid sex-determining region after a transition to homothallism.</title>
        <authorList>
            <person name="Yamamoto K."/>
            <person name="Hamaji T."/>
            <person name="Kawai-Toyooka H."/>
            <person name="Matsuzaki R."/>
            <person name="Takahashi F."/>
            <person name="Nishimura Y."/>
            <person name="Kawachi M."/>
            <person name="Noguchi H."/>
            <person name="Minakuchi Y."/>
            <person name="Umen J.G."/>
            <person name="Toyoda A."/>
            <person name="Nozaki H."/>
        </authorList>
    </citation>
    <scope>NUCLEOTIDE SEQUENCE</scope>
    <source>
        <strain evidence="4">NIES-3785</strain>
    </source>
</reference>
<feature type="compositionally biased region" description="Low complexity" evidence="2">
    <location>
        <begin position="803"/>
        <end position="828"/>
    </location>
</feature>
<feature type="compositionally biased region" description="Polar residues" evidence="2">
    <location>
        <begin position="155"/>
        <end position="164"/>
    </location>
</feature>
<accession>A0A8J4GE80</accession>
<evidence type="ECO:0000256" key="2">
    <source>
        <dbReference type="SAM" id="MobiDB-lite"/>
    </source>
</evidence>
<evidence type="ECO:0000313" key="4">
    <source>
        <dbReference type="EMBL" id="GIM05849.1"/>
    </source>
</evidence>
<feature type="region of interest" description="Disordered" evidence="2">
    <location>
        <begin position="149"/>
        <end position="169"/>
    </location>
</feature>
<name>A0A8J4GE80_9CHLO</name>
<feature type="region of interest" description="Disordered" evidence="2">
    <location>
        <begin position="1534"/>
        <end position="1560"/>
    </location>
</feature>
<dbReference type="EMBL" id="BNCQ01000019">
    <property type="protein sequence ID" value="GIM05849.1"/>
    <property type="molecule type" value="Genomic_DNA"/>
</dbReference>
<proteinExistence type="predicted"/>
<sequence>MLDVTILPYPTPLQQALIVTICMGIATLLLHIVLRHRRLAEGQTLRRQAGVVETQQVQVAERRSESHTCADKSQEECSGHCSESGLRPHVNSWATELFPQSQLHLGLEPQPVPLQSLPAYSARSCQACNSPKVADCALKIGRYCPDDNTPAAATVTRSPSTSISAGCKSSGDGSQSLAASSSPSIVPVTPPSACPSKHTGGCGVTDVASTGASGATCGALPSDKSFRPDNTSSAYDTARALVCHPWAQPYTPIFTLGRIALKIPDRDPSDLEPLATWTRPYCEALEAEGIALVGVYVRQGCIHIVLDFLDLAVNSSRGDSSGNGAGTSGGQHPLRHGRHLLGAERGERLCSSGGSSRNNSRRRSGRAIGTPAPGEPDAGDGSGVTAAASILPNQSAGRVSAPGDLLPLAAPGRDRPIPQQQRLQVSRHNTPVRVRSAEVAASAVAGPARIASLVRVAAITAAATGGDRSRSDEDDDGGSQHEDNNGDDDEDDGSGTIAPRSRMHLLSARRLRQLRRGSASSLLSGAAAVPGGGLPAPLPPLPSSASHDSATGRGAVQSPQPAAAAASRLPATLTPENLVRLLGPDIGGGRQTVTVQLPSGDGNWNVQMRQAGGAAMMVPLPPPPRPAPDLTCISPPCVLAGAQGPVMMYAAGTDMHGVGEGATATTGNDTALTVHMRFRGAYQACRASLLGDQMPAEALSRVLPLDALRRAEVLCLQLATPPSLPGLMFVECQRGGLLGAAAPVLVAPNAGVWQEVATLQDAAVREGGAALTAVQHLVMDLGLWLDYLNNLQTIPGLQPPPSQRQQQQEQQQQEQQQQHSQVWLHPLPSRLPPAPLPAPAPLHSAMVQAPPQPELSPRRSTNHGSVDLTAVSGWAGAQPPSLSAAGGGAGIGLGQLFGRSLLRLLSDAELVDPQQQLQTSPQSQPSPQQQQQRQQQQRDGIRQLEEMLATVEQHQEEQEEQRKSQQRRAILGERQICPGGDAVPCSASVVVGTSSTVGDLVAAGTRGPQWEEAAAEKHAEEGLQLLAPNMGVAYSSSPGPSTDAKDPVAACADDVGQLEYMRAISDPQTRGAVVSAPILSRNGGRGRAASSVTEIEEHDSSSDSGDEGAVLAPVSITVPTYPLQPPPLPPLPRAIDALPSEMQEALELGPRSGLTEWPLIFSTSAAQGQGGDSSSSSTNHTNNKTDISTASSGVAAATTSPKPAVAVSVATASAGCSTCMSACGLSLAAMPQPPHAQSLYNGRWQLPSTSPTGRVVKAAGSPQLDQDSCEGDGHMPPGPPPAQTAGSGDSEVGDAADACGLSPAVSINMLVLGAAEAATLSQALMSYGATTRTGASGNLHMPPVRTESSGTELRSWDSLTEVAQAVSATLPQPSGALATTPRLCSTFIVSPSPSRRPSLHLYGDGSRLRPSGAGGTISGSCWSAVIAPAANATAVASTTSSLDSLTEGSHSSEDRESPPFLRCNPEPLIAEVVRDVAAAAAAAAGSESTTLHHVAQGAEVGDAPCDRTHRISRMMAVCAEPSVSTETALLDNRACEGTPPAQTSRPAEAEPEPEIKPALSSRVTAPGAAEIMECAAAGTVEAAAATASGAAGTIVGVTASLGISSSVVSTAPVGRAAGQGALTGAAVAVPVAAVSEPVGPISAPNAALSASTSVVEVPDASFPSFTAGPARSNGHWPSFNALTIGAAPDSTALLHARMRHLGLGLLAFSVRRGWLHTTSELLRGLACVGVDLAEANASVAAREGGMSLLHVAVTARQPALLRMLLAAATAPTAM</sequence>
<feature type="region of interest" description="Disordered" evidence="2">
    <location>
        <begin position="463"/>
        <end position="502"/>
    </location>
</feature>
<feature type="region of interest" description="Disordered" evidence="2">
    <location>
        <begin position="795"/>
        <end position="865"/>
    </location>
</feature>
<feature type="region of interest" description="Disordered" evidence="2">
    <location>
        <begin position="1332"/>
        <end position="1351"/>
    </location>
</feature>
<evidence type="ECO:0000256" key="3">
    <source>
        <dbReference type="SAM" id="Phobius"/>
    </source>
</evidence>
<comment type="caution">
    <text evidence="4">The sequence shown here is derived from an EMBL/GenBank/DDBJ whole genome shotgun (WGS) entry which is preliminary data.</text>
</comment>
<feature type="compositionally biased region" description="Polar residues" evidence="2">
    <location>
        <begin position="418"/>
        <end position="429"/>
    </location>
</feature>
<keyword evidence="3" id="KW-0812">Transmembrane</keyword>
<feature type="region of interest" description="Disordered" evidence="2">
    <location>
        <begin position="912"/>
        <end position="939"/>
    </location>
</feature>